<comment type="subcellular location">
    <subcellularLocation>
        <location evidence="1">Membrane</location>
        <topology evidence="1">Multi-pass membrane protein</topology>
    </subcellularLocation>
</comment>
<keyword evidence="11" id="KW-1185">Reference proteome</keyword>
<dbReference type="EMBL" id="KQ458761">
    <property type="protein sequence ID" value="KPJ05159.1"/>
    <property type="molecule type" value="Genomic_DNA"/>
</dbReference>
<feature type="signal peptide" evidence="8">
    <location>
        <begin position="1"/>
        <end position="23"/>
    </location>
</feature>
<dbReference type="SMART" id="SM00271">
    <property type="entry name" value="DnaJ"/>
    <property type="match status" value="1"/>
</dbReference>
<reference evidence="12" key="2">
    <citation type="submission" date="2025-04" db="UniProtKB">
        <authorList>
            <consortium name="RefSeq"/>
        </authorList>
    </citation>
    <scope>IDENTIFICATION</scope>
</reference>
<dbReference type="GO" id="GO:0006457">
    <property type="term" value="P:protein folding"/>
    <property type="evidence" value="ECO:0007669"/>
    <property type="project" value="InterPro"/>
</dbReference>
<feature type="chain" id="PRO_5044554452" evidence="8">
    <location>
        <begin position="24"/>
        <end position="339"/>
    </location>
</feature>
<dbReference type="CTD" id="100302621"/>
<keyword evidence="8" id="KW-0732">Signal</keyword>
<dbReference type="CDD" id="cd06257">
    <property type="entry name" value="DnaJ"/>
    <property type="match status" value="1"/>
</dbReference>
<sequence>MLLYHSRLIVLSIICQVITVYSADHLLEGIYCGKNNCYEVLGVSREATKNEIGRSYRQLAKKFHPDMHRLPEAKKEAEEKFKEIATAYEILRDDEERSDYDYMLDNPQEYYAHYYRYYRRRMAPKVDVRIVIAVTISVISVIQYYSAWSKYDTAIKYFMTVPKYRNRALEIAKAESKEAQLKGKANRKSKAEQKMEQDRVIRRVIEENLDIRGAYAKPQVVDILWIQLILLPYTITYYAYWYLRWFWKFTIMKQPYGEEEKLYLIRKYMKLGQHQFNALEDEERQQFLDEELWIKDNFLVWKELKDEEAKKALAENNKYKQYRRYIKQHGVGRMTFDDS</sequence>
<dbReference type="PANTHER" id="PTHR44176:SF1">
    <property type="entry name" value="DNAJ HOMOLOG SUBFAMILY C MEMBER 25"/>
    <property type="match status" value="1"/>
</dbReference>
<evidence type="ECO:0000259" key="9">
    <source>
        <dbReference type="PROSITE" id="PS50076"/>
    </source>
</evidence>
<evidence type="ECO:0000313" key="10">
    <source>
        <dbReference type="EMBL" id="KPJ05159.1"/>
    </source>
</evidence>
<keyword evidence="4 7" id="KW-0472">Membrane</keyword>
<keyword evidence="5" id="KW-0143">Chaperone</keyword>
<evidence type="ECO:0000256" key="8">
    <source>
        <dbReference type="SAM" id="SignalP"/>
    </source>
</evidence>
<dbReference type="InterPro" id="IPR044632">
    <property type="entry name" value="DNAJC25-like"/>
</dbReference>
<dbReference type="GO" id="GO:0005789">
    <property type="term" value="C:endoplasmic reticulum membrane"/>
    <property type="evidence" value="ECO:0007669"/>
    <property type="project" value="TreeGrafter"/>
</dbReference>
<evidence type="ECO:0000256" key="1">
    <source>
        <dbReference type="ARBA" id="ARBA00004141"/>
    </source>
</evidence>
<evidence type="ECO:0000256" key="7">
    <source>
        <dbReference type="SAM" id="Phobius"/>
    </source>
</evidence>
<protein>
    <submittedName>
        <fullName evidence="12">DnaJ homolog subfamily C member 25 homolog</fullName>
    </submittedName>
    <submittedName>
        <fullName evidence="10">DnaJ-like subfamily C member 25-like</fullName>
    </submittedName>
</protein>
<evidence type="ECO:0000256" key="4">
    <source>
        <dbReference type="ARBA" id="ARBA00023136"/>
    </source>
</evidence>
<comment type="similarity">
    <text evidence="6">Belongs to the DNAJC25 family.</text>
</comment>
<evidence type="ECO:0000256" key="2">
    <source>
        <dbReference type="ARBA" id="ARBA00022692"/>
    </source>
</evidence>
<evidence type="ECO:0000256" key="3">
    <source>
        <dbReference type="ARBA" id="ARBA00022989"/>
    </source>
</evidence>
<feature type="transmembrane region" description="Helical" evidence="7">
    <location>
        <begin position="126"/>
        <end position="145"/>
    </location>
</feature>
<evidence type="ECO:0000256" key="5">
    <source>
        <dbReference type="ARBA" id="ARBA00023186"/>
    </source>
</evidence>
<evidence type="ECO:0000313" key="11">
    <source>
        <dbReference type="Proteomes" id="UP000053268"/>
    </source>
</evidence>
<proteinExistence type="inferred from homology"/>
<evidence type="ECO:0000313" key="12">
    <source>
        <dbReference type="RefSeq" id="XP_013166039.1"/>
    </source>
</evidence>
<accession>A0A194QID7</accession>
<dbReference type="PANTHER" id="PTHR44176">
    <property type="entry name" value="DNAJ HOMOLOG SUBFAMILY C MEMBER 25"/>
    <property type="match status" value="1"/>
</dbReference>
<dbReference type="AlphaFoldDB" id="A0A194QID7"/>
<evidence type="ECO:0000256" key="6">
    <source>
        <dbReference type="ARBA" id="ARBA00024193"/>
    </source>
</evidence>
<dbReference type="PROSITE" id="PS50076">
    <property type="entry name" value="DNAJ_2"/>
    <property type="match status" value="1"/>
</dbReference>
<feature type="domain" description="J" evidence="9">
    <location>
        <begin position="36"/>
        <end position="104"/>
    </location>
</feature>
<keyword evidence="2 7" id="KW-0812">Transmembrane</keyword>
<dbReference type="PRINTS" id="PR00625">
    <property type="entry name" value="JDOMAIN"/>
</dbReference>
<dbReference type="Pfam" id="PF00226">
    <property type="entry name" value="DnaJ"/>
    <property type="match status" value="1"/>
</dbReference>
<feature type="transmembrane region" description="Helical" evidence="7">
    <location>
        <begin position="223"/>
        <end position="243"/>
    </location>
</feature>
<name>A0A194QID7_PAPXU</name>
<organism evidence="10 11">
    <name type="scientific">Papilio xuthus</name>
    <name type="common">Asian swallowtail butterfly</name>
    <dbReference type="NCBI Taxonomy" id="66420"/>
    <lineage>
        <taxon>Eukaryota</taxon>
        <taxon>Metazoa</taxon>
        <taxon>Ecdysozoa</taxon>
        <taxon>Arthropoda</taxon>
        <taxon>Hexapoda</taxon>
        <taxon>Insecta</taxon>
        <taxon>Pterygota</taxon>
        <taxon>Neoptera</taxon>
        <taxon>Endopterygota</taxon>
        <taxon>Lepidoptera</taxon>
        <taxon>Glossata</taxon>
        <taxon>Ditrysia</taxon>
        <taxon>Papilionoidea</taxon>
        <taxon>Papilionidae</taxon>
        <taxon>Papilioninae</taxon>
        <taxon>Papilio</taxon>
    </lineage>
</organism>
<dbReference type="PROSITE" id="PS00636">
    <property type="entry name" value="DNAJ_1"/>
    <property type="match status" value="1"/>
</dbReference>
<dbReference type="Proteomes" id="UP000694872">
    <property type="component" value="Unplaced"/>
</dbReference>
<dbReference type="Gene3D" id="1.10.287.110">
    <property type="entry name" value="DnaJ domain"/>
    <property type="match status" value="1"/>
</dbReference>
<dbReference type="Proteomes" id="UP000053268">
    <property type="component" value="Unassembled WGS sequence"/>
</dbReference>
<dbReference type="SUPFAM" id="SSF46565">
    <property type="entry name" value="Chaperone J-domain"/>
    <property type="match status" value="1"/>
</dbReference>
<keyword evidence="3 7" id="KW-1133">Transmembrane helix</keyword>
<dbReference type="KEGG" id="pxu:106116680"/>
<dbReference type="GeneID" id="106116680"/>
<dbReference type="RefSeq" id="XP_013166039.1">
    <property type="nucleotide sequence ID" value="XM_013310585.1"/>
</dbReference>
<dbReference type="FunFam" id="1.10.287.110:FF:000036">
    <property type="entry name" value="dnaJ homolog subfamily C member 25"/>
    <property type="match status" value="1"/>
</dbReference>
<dbReference type="OrthoDB" id="270167at2759"/>
<dbReference type="InterPro" id="IPR018253">
    <property type="entry name" value="DnaJ_domain_CS"/>
</dbReference>
<dbReference type="InterPro" id="IPR036869">
    <property type="entry name" value="J_dom_sf"/>
</dbReference>
<dbReference type="STRING" id="66420.A0A194QID7"/>
<reference evidence="10 11" key="1">
    <citation type="journal article" date="2015" name="Nat. Commun.">
        <title>Outbred genome sequencing and CRISPR/Cas9 gene editing in butterflies.</title>
        <authorList>
            <person name="Li X."/>
            <person name="Fan D."/>
            <person name="Zhang W."/>
            <person name="Liu G."/>
            <person name="Zhang L."/>
            <person name="Zhao L."/>
            <person name="Fang X."/>
            <person name="Chen L."/>
            <person name="Dong Y."/>
            <person name="Chen Y."/>
            <person name="Ding Y."/>
            <person name="Zhao R."/>
            <person name="Feng M."/>
            <person name="Zhu Y."/>
            <person name="Feng Y."/>
            <person name="Jiang X."/>
            <person name="Zhu D."/>
            <person name="Xiang H."/>
            <person name="Feng X."/>
            <person name="Li S."/>
            <person name="Wang J."/>
            <person name="Zhang G."/>
            <person name="Kronforst M.R."/>
            <person name="Wang W."/>
        </authorList>
    </citation>
    <scope>NUCLEOTIDE SEQUENCE [LARGE SCALE GENOMIC DNA]</scope>
    <source>
        <strain evidence="10">Ya'a_city_454_Px</strain>
        <tissue evidence="10">Whole body</tissue>
    </source>
</reference>
<gene>
    <name evidence="12" type="primary">LOC106116680</name>
    <name evidence="10" type="ORF">RR46_03996</name>
</gene>
<dbReference type="InterPro" id="IPR001623">
    <property type="entry name" value="DnaJ_domain"/>
</dbReference>